<dbReference type="InterPro" id="IPR054030">
    <property type="entry name" value="Gp5_Vgr_C"/>
</dbReference>
<dbReference type="InterPro" id="IPR006533">
    <property type="entry name" value="T6SS_Vgr_RhsGE"/>
</dbReference>
<evidence type="ECO:0000313" key="7">
    <source>
        <dbReference type="EMBL" id="RZT94595.1"/>
    </source>
</evidence>
<dbReference type="NCBIfam" id="TIGR03361">
    <property type="entry name" value="VI_Rhs_Vgr"/>
    <property type="match status" value="1"/>
</dbReference>
<name>A0A4Q7VCX2_9BURK</name>
<dbReference type="Gene3D" id="2.30.110.50">
    <property type="match status" value="1"/>
</dbReference>
<dbReference type="InterPro" id="IPR037026">
    <property type="entry name" value="Vgr_OB-fold_dom_sf"/>
</dbReference>
<dbReference type="NCBIfam" id="TIGR01646">
    <property type="entry name" value="vgr_GE"/>
    <property type="match status" value="1"/>
</dbReference>
<dbReference type="SUPFAM" id="SSF69255">
    <property type="entry name" value="gp5 N-terminal domain-like"/>
    <property type="match status" value="1"/>
</dbReference>
<feature type="domain" description="Gp5/Type VI secretion system Vgr protein OB-fold" evidence="5">
    <location>
        <begin position="388"/>
        <end position="455"/>
    </location>
</feature>
<protein>
    <submittedName>
        <fullName evidence="7">Type VI secretion system secreted protein VgrG</fullName>
    </submittedName>
</protein>
<dbReference type="Gene3D" id="2.40.50.230">
    <property type="entry name" value="Gp5 N-terminal domain"/>
    <property type="match status" value="1"/>
</dbReference>
<keyword evidence="8" id="KW-1185">Reference proteome</keyword>
<dbReference type="OrthoDB" id="1907165at2"/>
<evidence type="ECO:0000313" key="8">
    <source>
        <dbReference type="Proteomes" id="UP000293398"/>
    </source>
</evidence>
<evidence type="ECO:0000256" key="2">
    <source>
        <dbReference type="ARBA" id="ARBA00005558"/>
    </source>
</evidence>
<dbReference type="SUPFAM" id="SSF69279">
    <property type="entry name" value="Phage tail proteins"/>
    <property type="match status" value="2"/>
</dbReference>
<evidence type="ECO:0000259" key="6">
    <source>
        <dbReference type="Pfam" id="PF22178"/>
    </source>
</evidence>
<gene>
    <name evidence="7" type="ORF">EV681_3016</name>
</gene>
<evidence type="ECO:0000256" key="4">
    <source>
        <dbReference type="SAM" id="MobiDB-lite"/>
    </source>
</evidence>
<dbReference type="Pfam" id="PF05954">
    <property type="entry name" value="Phage_GPD"/>
    <property type="match status" value="1"/>
</dbReference>
<accession>A0A4Q7VCX2</accession>
<comment type="subcellular location">
    <subcellularLocation>
        <location evidence="1">Secreted</location>
    </subcellularLocation>
</comment>
<reference evidence="7 8" key="1">
    <citation type="submission" date="2019-02" db="EMBL/GenBank/DDBJ databases">
        <title>Genomic Encyclopedia of Type Strains, Phase IV (KMG-IV): sequencing the most valuable type-strain genomes for metagenomic binning, comparative biology and taxonomic classification.</title>
        <authorList>
            <person name="Goeker M."/>
        </authorList>
    </citation>
    <scope>NUCLEOTIDE SEQUENCE [LARGE SCALE GENOMIC DNA]</scope>
    <source>
        <strain evidence="7 8">DSM 23814</strain>
    </source>
</reference>
<feature type="domain" description="Gp5/Type VI secretion system Vgr C-terminal trimerisation" evidence="6">
    <location>
        <begin position="472"/>
        <end position="568"/>
    </location>
</feature>
<organism evidence="7 8">
    <name type="scientific">Advenella incenata</name>
    <dbReference type="NCBI Taxonomy" id="267800"/>
    <lineage>
        <taxon>Bacteria</taxon>
        <taxon>Pseudomonadati</taxon>
        <taxon>Pseudomonadota</taxon>
        <taxon>Betaproteobacteria</taxon>
        <taxon>Burkholderiales</taxon>
        <taxon>Alcaligenaceae</taxon>
    </lineage>
</organism>
<dbReference type="Pfam" id="PF04717">
    <property type="entry name" value="Phage_base_V"/>
    <property type="match status" value="1"/>
</dbReference>
<keyword evidence="3" id="KW-0964">Secreted</keyword>
<comment type="similarity">
    <text evidence="2">Belongs to the VgrG protein family.</text>
</comment>
<proteinExistence type="inferred from homology"/>
<dbReference type="InterPro" id="IPR017847">
    <property type="entry name" value="T6SS_RhsGE_Vgr_subset"/>
</dbReference>
<feature type="compositionally biased region" description="Low complexity" evidence="4">
    <location>
        <begin position="641"/>
        <end position="663"/>
    </location>
</feature>
<dbReference type="RefSeq" id="WP_130304392.1">
    <property type="nucleotide sequence ID" value="NZ_SHKO01000002.1"/>
</dbReference>
<dbReference type="AlphaFoldDB" id="A0A4Q7VCX2"/>
<dbReference type="PANTHER" id="PTHR32305">
    <property type="match status" value="1"/>
</dbReference>
<evidence type="ECO:0000256" key="3">
    <source>
        <dbReference type="ARBA" id="ARBA00022525"/>
    </source>
</evidence>
<feature type="region of interest" description="Disordered" evidence="4">
    <location>
        <begin position="637"/>
        <end position="663"/>
    </location>
</feature>
<dbReference type="GO" id="GO:0005576">
    <property type="term" value="C:extracellular region"/>
    <property type="evidence" value="ECO:0007669"/>
    <property type="project" value="UniProtKB-SubCell"/>
</dbReference>
<dbReference type="Gene3D" id="4.10.220.110">
    <property type="match status" value="1"/>
</dbReference>
<dbReference type="Proteomes" id="UP000293398">
    <property type="component" value="Unassembled WGS sequence"/>
</dbReference>
<dbReference type="SUPFAM" id="SSF69349">
    <property type="entry name" value="Phage fibre proteins"/>
    <property type="match status" value="1"/>
</dbReference>
<dbReference type="EMBL" id="SHKO01000002">
    <property type="protein sequence ID" value="RZT94595.1"/>
    <property type="molecule type" value="Genomic_DNA"/>
</dbReference>
<dbReference type="Pfam" id="PF22178">
    <property type="entry name" value="Gp5_trimer_C"/>
    <property type="match status" value="1"/>
</dbReference>
<evidence type="ECO:0000256" key="1">
    <source>
        <dbReference type="ARBA" id="ARBA00004613"/>
    </source>
</evidence>
<dbReference type="InterPro" id="IPR006531">
    <property type="entry name" value="Gp5/Vgr_OB"/>
</dbReference>
<dbReference type="Gene3D" id="3.55.50.10">
    <property type="entry name" value="Baseplate protein-like domains"/>
    <property type="match status" value="1"/>
</dbReference>
<evidence type="ECO:0000259" key="5">
    <source>
        <dbReference type="Pfam" id="PF04717"/>
    </source>
</evidence>
<comment type="caution">
    <text evidence="7">The sequence shown here is derived from an EMBL/GenBank/DDBJ whole genome shotgun (WGS) entry which is preliminary data.</text>
</comment>
<sequence>MDMPFSTEFRPIVAHTPLEGVLAFRQMFGTEGISSLFEFECELVAESYSLDLQQLLGKSLTIEIESSCGSRFLDGQITKCNLVGRENNSSRYYIYRATVRPWLWYLTQTSDYKIFQQKTIPDVIREVLGDYDFPFDIKLGGAYRNWEYCVQYQETDFAFISRLMEHEGIYYYFEHQKGSHTLIITDDIATHKAQAGYATVPYYGPDRHAHPQEEYVAAWEIEAQITPDGYATTDYDFTKPRARLDAVSRNSGGSQSGNLEIFEWQGGYQEPNHGEQYSRIRLEELQSVRERIGGRTNARGIAPGYTFSLKNHPRQSENREHLVVSVAYRMSVAGYATGTGMEDFYEETFSALPTTLQYRAARHTPMPHTYGPQTARVVGPAGEQLWTDQYGRIKVQFHWDRYGKKNENSSCWVRVSSPWAGGGFGGLQLPRINDEVVVDFIGGCPDRPIVLGRVYNANNMPPVDLPANASQSGFRSQSVHGDPSMANWLLFEDKLGAEMAHMKAQLNMLLEINNDCDHHIGNHHKTTVGGCQHVTVQQETHITRQGITNEQLNAAVRREINANYDTIINGVLASEHTGNLIDTRTGEVVKNQIGSISDTVEGNIVRELTGNKTSAQTGDLTSTINGMIDEKLTGNHNRVVTGDTTTTYNGSTTTTTNGDRTGTVHGVTRDTVFGLRQTYTVGPSITGAIAAVSAFGINATITGVNVAAHGLTGILAGYDWKTAAIGSRVTGIDADLAGSKTSIKGILSSIKAVENDVGMVQNDVVATKQEIGGLDNKLKGARLRIGGMTIRGTGLDLTA</sequence>
<dbReference type="InterPro" id="IPR050708">
    <property type="entry name" value="T6SS_VgrG/RHS"/>
</dbReference>
<dbReference type="PANTHER" id="PTHR32305:SF15">
    <property type="entry name" value="PROTEIN RHSA-RELATED"/>
    <property type="match status" value="1"/>
</dbReference>